<evidence type="ECO:0000313" key="4">
    <source>
        <dbReference type="EMBL" id="MBN8661052.1"/>
    </source>
</evidence>
<dbReference type="EMBL" id="JAFLCK010000015">
    <property type="protein sequence ID" value="MBN8661052.1"/>
    <property type="molecule type" value="Genomic_DNA"/>
</dbReference>
<accession>A0A8J7PN42</accession>
<dbReference type="CDD" id="cd02440">
    <property type="entry name" value="AdoMet_MTases"/>
    <property type="match status" value="1"/>
</dbReference>
<dbReference type="PANTHER" id="PTHR43861">
    <property type="entry name" value="TRANS-ACONITATE 2-METHYLTRANSFERASE-RELATED"/>
    <property type="match status" value="1"/>
</dbReference>
<keyword evidence="1" id="KW-0808">Transferase</keyword>
<dbReference type="GO" id="GO:0032259">
    <property type="term" value="P:methylation"/>
    <property type="evidence" value="ECO:0007669"/>
    <property type="project" value="UniProtKB-KW"/>
</dbReference>
<reference evidence="4" key="1">
    <citation type="submission" date="2021-02" db="EMBL/GenBank/DDBJ databases">
        <title>Genome-Resolved Metagenomics of a Microbial Community Performing Photosynthetic Biological Nutrient Removal.</title>
        <authorList>
            <person name="Mcdaniel E.A."/>
        </authorList>
    </citation>
    <scope>NUCLEOTIDE SEQUENCE</scope>
    <source>
        <strain evidence="4">UWPOB_OBS1</strain>
    </source>
</reference>
<sequence>MVALGQTALLLFYLALLSKPAALAIDIEGAGQGYHKDFSNAHHWSSKFDDKKRDLWQKPEQVIDALALRGDERIADLGAGTGYFAWRLAEKLKNGEVYALDSQPDMVQFLKELASKRGLNNLKVELVDSQQPKLPERIDLVLIVNTYHHLDYRTAYFERLKSQLPNQAKVVIVDFKPESPEGPPIKMRISKEKAVDEMGRAGFTLEKSFDLPRQYGLILSCQSANQEKTEK</sequence>
<evidence type="ECO:0000259" key="3">
    <source>
        <dbReference type="Pfam" id="PF13847"/>
    </source>
</evidence>
<feature type="signal peptide" evidence="2">
    <location>
        <begin position="1"/>
        <end position="24"/>
    </location>
</feature>
<evidence type="ECO:0000256" key="1">
    <source>
        <dbReference type="ARBA" id="ARBA00022679"/>
    </source>
</evidence>
<dbReference type="GO" id="GO:0008168">
    <property type="term" value="F:methyltransferase activity"/>
    <property type="evidence" value="ECO:0007669"/>
    <property type="project" value="UniProtKB-KW"/>
</dbReference>
<proteinExistence type="predicted"/>
<name>A0A8J7PN42_9BACT</name>
<feature type="domain" description="Methyltransferase" evidence="3">
    <location>
        <begin position="71"/>
        <end position="176"/>
    </location>
</feature>
<feature type="chain" id="PRO_5035164298" evidence="2">
    <location>
        <begin position="25"/>
        <end position="231"/>
    </location>
</feature>
<evidence type="ECO:0000313" key="5">
    <source>
        <dbReference type="Proteomes" id="UP000664277"/>
    </source>
</evidence>
<evidence type="ECO:0000256" key="2">
    <source>
        <dbReference type="SAM" id="SignalP"/>
    </source>
</evidence>
<dbReference type="InterPro" id="IPR025714">
    <property type="entry name" value="Methyltranfer_dom"/>
</dbReference>
<comment type="caution">
    <text evidence="4">The sequence shown here is derived from an EMBL/GenBank/DDBJ whole genome shotgun (WGS) entry which is preliminary data.</text>
</comment>
<dbReference type="AlphaFoldDB" id="A0A8J7PN42"/>
<organism evidence="4 5">
    <name type="scientific">Candidatus Obscuribacter phosphatis</name>
    <dbReference type="NCBI Taxonomy" id="1906157"/>
    <lineage>
        <taxon>Bacteria</taxon>
        <taxon>Bacillati</taxon>
        <taxon>Candidatus Melainabacteria</taxon>
        <taxon>Candidatus Obscuribacterales</taxon>
        <taxon>Candidatus Obscuribacteraceae</taxon>
        <taxon>Candidatus Obscuribacter</taxon>
    </lineage>
</organism>
<dbReference type="Gene3D" id="3.40.50.150">
    <property type="entry name" value="Vaccinia Virus protein VP39"/>
    <property type="match status" value="1"/>
</dbReference>
<dbReference type="Proteomes" id="UP000664277">
    <property type="component" value="Unassembled WGS sequence"/>
</dbReference>
<dbReference type="Pfam" id="PF13847">
    <property type="entry name" value="Methyltransf_31"/>
    <property type="match status" value="1"/>
</dbReference>
<gene>
    <name evidence="4" type="ORF">J0M35_11855</name>
</gene>
<dbReference type="PANTHER" id="PTHR43861:SF3">
    <property type="entry name" value="PUTATIVE (AFU_ORTHOLOGUE AFUA_2G14390)-RELATED"/>
    <property type="match status" value="1"/>
</dbReference>
<keyword evidence="4" id="KW-0489">Methyltransferase</keyword>
<dbReference type="InterPro" id="IPR029063">
    <property type="entry name" value="SAM-dependent_MTases_sf"/>
</dbReference>
<dbReference type="SUPFAM" id="SSF53335">
    <property type="entry name" value="S-adenosyl-L-methionine-dependent methyltransferases"/>
    <property type="match status" value="1"/>
</dbReference>
<protein>
    <submittedName>
        <fullName evidence="4">Methyltransferase domain-containing protein</fullName>
    </submittedName>
</protein>
<keyword evidence="2" id="KW-0732">Signal</keyword>